<evidence type="ECO:0000313" key="10">
    <source>
        <dbReference type="Proteomes" id="UP000284051"/>
    </source>
</evidence>
<evidence type="ECO:0000313" key="3">
    <source>
        <dbReference type="EMBL" id="MVQ44622.1"/>
    </source>
</evidence>
<evidence type="ECO:0000313" key="4">
    <source>
        <dbReference type="EMBL" id="RHA68259.1"/>
    </source>
</evidence>
<gene>
    <name evidence="6" type="ORF">DW264_04745</name>
    <name evidence="5" type="ORF">DW856_09770</name>
    <name evidence="4" type="ORF">DW927_05950</name>
    <name evidence="7" type="ORF">DWZ31_13330</name>
    <name evidence="3" type="ORF">GCK47_02580</name>
    <name evidence="2" type="ORF">GMD50_02185</name>
</gene>
<dbReference type="OrthoDB" id="9811830at2"/>
<keyword evidence="1" id="KW-1133">Transmembrane helix</keyword>
<dbReference type="EMBL" id="QSHO01000007">
    <property type="protein sequence ID" value="RHC17142.1"/>
    <property type="molecule type" value="Genomic_DNA"/>
</dbReference>
<reference evidence="2 12" key="2">
    <citation type="journal article" date="2019" name="Nat. Med.">
        <title>A library of human gut bacterial isolates paired with longitudinal multiomics data enables mechanistic microbiome research.</title>
        <authorList>
            <person name="Poyet M."/>
            <person name="Groussin M."/>
            <person name="Gibbons S.M."/>
            <person name="Avila-Pacheco J."/>
            <person name="Jiang X."/>
            <person name="Kearney S.M."/>
            <person name="Perrotta A.R."/>
            <person name="Berdy B."/>
            <person name="Zhao S."/>
            <person name="Lieberman T.D."/>
            <person name="Swanson P.K."/>
            <person name="Smith M."/>
            <person name="Roesemann S."/>
            <person name="Alexander J.E."/>
            <person name="Rich S.A."/>
            <person name="Livny J."/>
            <person name="Vlamakis H."/>
            <person name="Clish C."/>
            <person name="Bullock K."/>
            <person name="Deik A."/>
            <person name="Scott J."/>
            <person name="Pierce K.A."/>
            <person name="Xavier R.J."/>
            <person name="Alm E.J."/>
        </authorList>
    </citation>
    <scope>NUCLEOTIDE SEQUENCE [LARGE SCALE GENOMIC DNA]</scope>
    <source>
        <strain evidence="2 12">BIOML-A1</strain>
    </source>
</reference>
<evidence type="ECO:0000313" key="11">
    <source>
        <dbReference type="Proteomes" id="UP000284465"/>
    </source>
</evidence>
<name>A0A3R6GBJ0_9FIRM</name>
<dbReference type="EMBL" id="WGGT01000002">
    <property type="protein sequence ID" value="MVQ44622.1"/>
    <property type="molecule type" value="Genomic_DNA"/>
</dbReference>
<dbReference type="AlphaFoldDB" id="A0A3R6GBJ0"/>
<protein>
    <submittedName>
        <fullName evidence="6">Uncharacterized protein</fullName>
    </submittedName>
</protein>
<evidence type="ECO:0000256" key="1">
    <source>
        <dbReference type="SAM" id="Phobius"/>
    </source>
</evidence>
<dbReference type="Proteomes" id="UP000478483">
    <property type="component" value="Unassembled WGS sequence"/>
</dbReference>
<evidence type="ECO:0000313" key="2">
    <source>
        <dbReference type="EMBL" id="MTR83878.1"/>
    </source>
</evidence>
<evidence type="ECO:0000313" key="12">
    <source>
        <dbReference type="Proteomes" id="UP000478483"/>
    </source>
</evidence>
<keyword evidence="1" id="KW-0812">Transmembrane</keyword>
<dbReference type="EMBL" id="QSFP01000005">
    <property type="protein sequence ID" value="RHA68259.1"/>
    <property type="molecule type" value="Genomic_DNA"/>
</dbReference>
<evidence type="ECO:0000313" key="7">
    <source>
        <dbReference type="EMBL" id="RHN06030.1"/>
    </source>
</evidence>
<dbReference type="Proteomes" id="UP000284051">
    <property type="component" value="Unassembled WGS sequence"/>
</dbReference>
<dbReference type="Proteomes" id="UP000479531">
    <property type="component" value="Unassembled WGS sequence"/>
</dbReference>
<dbReference type="EMBL" id="QRQN01000017">
    <property type="protein sequence ID" value="RHN06030.1"/>
    <property type="molecule type" value="Genomic_DNA"/>
</dbReference>
<comment type="caution">
    <text evidence="6">The sequence shown here is derived from an EMBL/GenBank/DDBJ whole genome shotgun (WGS) entry which is preliminary data.</text>
</comment>
<keyword evidence="1" id="KW-0472">Membrane</keyword>
<sequence length="82" mass="9080">MYLKGEIIIMKKIKEFFADMTETVSVTKLDGTLIVAIAALSGVIIGMLISPRKNAKYGCGNGTTYITNNGEDDWDWDDEDTE</sequence>
<proteinExistence type="predicted"/>
<accession>A0A3R6GBJ0</accession>
<evidence type="ECO:0000313" key="13">
    <source>
        <dbReference type="Proteomes" id="UP000479531"/>
    </source>
</evidence>
<evidence type="ECO:0000313" key="9">
    <source>
        <dbReference type="Proteomes" id="UP000283586"/>
    </source>
</evidence>
<organism evidence="6 10">
    <name type="scientific">Roseburia intestinalis</name>
    <dbReference type="NCBI Taxonomy" id="166486"/>
    <lineage>
        <taxon>Bacteria</taxon>
        <taxon>Bacillati</taxon>
        <taxon>Bacillota</taxon>
        <taxon>Clostridia</taxon>
        <taxon>Lachnospirales</taxon>
        <taxon>Lachnospiraceae</taxon>
        <taxon>Roseburia</taxon>
    </lineage>
</organism>
<evidence type="ECO:0000313" key="5">
    <source>
        <dbReference type="EMBL" id="RHC17142.1"/>
    </source>
</evidence>
<dbReference type="EMBL" id="QRID01000004">
    <property type="protein sequence ID" value="RHG29508.1"/>
    <property type="molecule type" value="Genomic_DNA"/>
</dbReference>
<dbReference type="Proteomes" id="UP000284465">
    <property type="component" value="Unassembled WGS sequence"/>
</dbReference>
<reference evidence="8 9" key="1">
    <citation type="submission" date="2018-08" db="EMBL/GenBank/DDBJ databases">
        <title>A genome reference for cultivated species of the human gut microbiota.</title>
        <authorList>
            <person name="Zou Y."/>
            <person name="Xue W."/>
            <person name="Luo G."/>
        </authorList>
    </citation>
    <scope>NUCLEOTIDE SEQUENCE [LARGE SCALE GENOMIC DNA]</scope>
    <source>
        <strain evidence="7 9">AF31-21AC</strain>
        <strain evidence="6 10">AM22-21LB</strain>
        <strain evidence="5 8">AM37-1AC</strain>
        <strain evidence="4 11">AM43-11</strain>
    </source>
</reference>
<reference evidence="3 13" key="3">
    <citation type="submission" date="2019-10" db="EMBL/GenBank/DDBJ databases">
        <title>Roseburia spp. ameliorate alcoholic fatty liver via restoration of gut barrier function.</title>
        <authorList>
            <person name="Seo B."/>
            <person name="Ko G."/>
        </authorList>
    </citation>
    <scope>NUCLEOTIDE SEQUENCE [LARGE SCALE GENOMIC DNA]</scope>
    <source>
        <strain evidence="3 13">SNUG30017</strain>
    </source>
</reference>
<feature type="transmembrane region" description="Helical" evidence="1">
    <location>
        <begin position="31"/>
        <end position="49"/>
    </location>
</feature>
<dbReference type="EMBL" id="WNAJ01000002">
    <property type="protein sequence ID" value="MTR83878.1"/>
    <property type="molecule type" value="Genomic_DNA"/>
</dbReference>
<evidence type="ECO:0000313" key="6">
    <source>
        <dbReference type="EMBL" id="RHG29508.1"/>
    </source>
</evidence>
<dbReference type="Proteomes" id="UP000283586">
    <property type="component" value="Unassembled WGS sequence"/>
</dbReference>
<dbReference type="Proteomes" id="UP000283513">
    <property type="component" value="Unassembled WGS sequence"/>
</dbReference>
<evidence type="ECO:0000313" key="8">
    <source>
        <dbReference type="Proteomes" id="UP000283513"/>
    </source>
</evidence>